<dbReference type="OrthoDB" id="2284195at2"/>
<dbReference type="Pfam" id="PF19528">
    <property type="entry name" value="DUF6056"/>
    <property type="match status" value="1"/>
</dbReference>
<sequence>MLETFIRKNKKNLMFYCCLFLLVLVYFMNFKIDVTTDDGWFMTVPREYSLPDYLHWRYDEWSARLFPETMLYLIFLAPLVVHHVISACAWFLYSYSLVRLFNEKVSRQNFLLAFFSLGFMNVFVMKDSLFWITGATNYLWPLSLGLFALIPYADNFFREKQTAVWLYLLPAFLFSLSNEQLIACVIGVVLVYHGIIFFKRRKENYYLLLPTSLFIGGAAFMLLAPGNELRLQQEVKMWMPDFYKMSSFSKVLRGSSWLFEGWQTKLLLLFIIIFIVSVLIDSTKMLAKVTGAYIVFLILLIYTFPNRFTNFQLITKIDLLSQLKSGHVFNLSLWNAVLPFMLWGVFFGLIIAYSLSVAEKKVFLGLSYSAALFSSMLMWFSPTMYASGSRVLMCASVFLIINLYLLYQQLLTKKQESSRRHLLMYACFFPLVNLIFAVFAS</sequence>
<comment type="caution">
    <text evidence="2">The sequence shown here is derived from an EMBL/GenBank/DDBJ whole genome shotgun (WGS) entry which is preliminary data.</text>
</comment>
<keyword evidence="1" id="KW-0472">Membrane</keyword>
<keyword evidence="1" id="KW-1133">Transmembrane helix</keyword>
<reference evidence="3" key="1">
    <citation type="submission" date="2016-09" db="EMBL/GenBank/DDBJ databases">
        <authorList>
            <person name="Gulvik C.A."/>
        </authorList>
    </citation>
    <scope>NUCLEOTIDE SEQUENCE [LARGE SCALE GENOMIC DNA]</scope>
    <source>
        <strain evidence="3">LMG 8895</strain>
    </source>
</reference>
<proteinExistence type="predicted"/>
<feature type="transmembrane region" description="Helical" evidence="1">
    <location>
        <begin position="333"/>
        <end position="355"/>
    </location>
</feature>
<feature type="transmembrane region" description="Helical" evidence="1">
    <location>
        <begin position="130"/>
        <end position="150"/>
    </location>
</feature>
<dbReference type="InterPro" id="IPR045691">
    <property type="entry name" value="DUF6056"/>
</dbReference>
<dbReference type="RefSeq" id="WP_069661685.1">
    <property type="nucleotide sequence ID" value="NZ_JBHUJJ010000001.1"/>
</dbReference>
<dbReference type="EMBL" id="MIJY01000001">
    <property type="protein sequence ID" value="OEG20375.1"/>
    <property type="molecule type" value="Genomic_DNA"/>
</dbReference>
<evidence type="ECO:0000256" key="1">
    <source>
        <dbReference type="SAM" id="Phobius"/>
    </source>
</evidence>
<keyword evidence="1" id="KW-0812">Transmembrane</keyword>
<feature type="transmembrane region" description="Helical" evidence="1">
    <location>
        <begin position="387"/>
        <end position="407"/>
    </location>
</feature>
<name>A0A1E5H6B4_9ENTE</name>
<feature type="transmembrane region" description="Helical" evidence="1">
    <location>
        <begin position="262"/>
        <end position="280"/>
    </location>
</feature>
<dbReference type="Proteomes" id="UP000095094">
    <property type="component" value="Unassembled WGS sequence"/>
</dbReference>
<gene>
    <name evidence="2" type="ORF">BCR25_00705</name>
</gene>
<feature type="transmembrane region" description="Helical" evidence="1">
    <location>
        <begin position="105"/>
        <end position="124"/>
    </location>
</feature>
<feature type="transmembrane region" description="Helical" evidence="1">
    <location>
        <begin position="362"/>
        <end position="381"/>
    </location>
</feature>
<dbReference type="AlphaFoldDB" id="A0A1E5H6B4"/>
<feature type="transmembrane region" description="Helical" evidence="1">
    <location>
        <begin position="70"/>
        <end position="93"/>
    </location>
</feature>
<evidence type="ECO:0000313" key="2">
    <source>
        <dbReference type="EMBL" id="OEG20375.1"/>
    </source>
</evidence>
<feature type="transmembrane region" description="Helical" evidence="1">
    <location>
        <begin position="422"/>
        <end position="440"/>
    </location>
</feature>
<protein>
    <submittedName>
        <fullName evidence="2">Uncharacterized protein</fullName>
    </submittedName>
</protein>
<feature type="transmembrane region" description="Helical" evidence="1">
    <location>
        <begin position="157"/>
        <end position="174"/>
    </location>
</feature>
<feature type="transmembrane region" description="Helical" evidence="1">
    <location>
        <begin position="205"/>
        <end position="224"/>
    </location>
</feature>
<accession>A0A1E5H6B4</accession>
<keyword evidence="3" id="KW-1185">Reference proteome</keyword>
<feature type="transmembrane region" description="Helical" evidence="1">
    <location>
        <begin position="285"/>
        <end position="304"/>
    </location>
</feature>
<feature type="transmembrane region" description="Helical" evidence="1">
    <location>
        <begin position="180"/>
        <end position="198"/>
    </location>
</feature>
<evidence type="ECO:0000313" key="3">
    <source>
        <dbReference type="Proteomes" id="UP000095094"/>
    </source>
</evidence>
<feature type="transmembrane region" description="Helical" evidence="1">
    <location>
        <begin position="12"/>
        <end position="32"/>
    </location>
</feature>
<organism evidence="2 3">
    <name type="scientific">Enterococcus termitis</name>
    <dbReference type="NCBI Taxonomy" id="332950"/>
    <lineage>
        <taxon>Bacteria</taxon>
        <taxon>Bacillati</taxon>
        <taxon>Bacillota</taxon>
        <taxon>Bacilli</taxon>
        <taxon>Lactobacillales</taxon>
        <taxon>Enterococcaceae</taxon>
        <taxon>Enterococcus</taxon>
    </lineage>
</organism>